<reference evidence="5 6" key="1">
    <citation type="submission" date="2024-05" db="EMBL/GenBank/DDBJ databases">
        <authorList>
            <person name="Duchaud E."/>
        </authorList>
    </citation>
    <scope>NUCLEOTIDE SEQUENCE [LARGE SCALE GENOMIC DNA]</scope>
    <source>
        <strain evidence="5">Ena-SAMPLE-TAB-13-05-2024-13:56:06:370-140308</strain>
    </source>
</reference>
<keyword evidence="3" id="KW-0804">Transcription</keyword>
<gene>
    <name evidence="5" type="ORF">T190423A01A_50166</name>
</gene>
<dbReference type="PANTHER" id="PTHR47893:SF1">
    <property type="entry name" value="REGULATORY PROTEIN PCHR"/>
    <property type="match status" value="1"/>
</dbReference>
<sequence>MEIAIANNEAEQFKKILTLQSKTNECGLKTSTYLINTTFGKGNVISYYFDGLLINIINAQFKEDILFTGKHNFNTLELSILTQGQKIIRVSELKNDIVLEQNESYLVYANDVQGKLIFYKDNPVKEIKIRMYDEFINKHQLQPILFKEEVAGLKKLNKSFSMQLTSKMEEIVTEVLGNTQQGLLKRLFLESKTLELLNQQLNFKHKQSDNLLKKVYKAEAIIQSNIHQQITIQQLSRRVLLNENVLKVEFKKIFGSSIFNYSLALRIKKAKLLLANTCKPIYEIADTVGYKNPTHFTAAFKKAEKMTPKAYRKTFN</sequence>
<evidence type="ECO:0000256" key="1">
    <source>
        <dbReference type="ARBA" id="ARBA00023015"/>
    </source>
</evidence>
<dbReference type="PANTHER" id="PTHR47893">
    <property type="entry name" value="REGULATORY PROTEIN PCHR"/>
    <property type="match status" value="1"/>
</dbReference>
<dbReference type="SUPFAM" id="SSF46689">
    <property type="entry name" value="Homeodomain-like"/>
    <property type="match status" value="1"/>
</dbReference>
<accession>A0ABM9PEN2</accession>
<evidence type="ECO:0000256" key="2">
    <source>
        <dbReference type="ARBA" id="ARBA00023125"/>
    </source>
</evidence>
<evidence type="ECO:0000313" key="6">
    <source>
        <dbReference type="Proteomes" id="UP001497527"/>
    </source>
</evidence>
<name>A0ABM9PEN2_9FLAO</name>
<protein>
    <submittedName>
        <fullName evidence="5">Helix-turn-helix transcriptional regulator</fullName>
    </submittedName>
</protein>
<proteinExistence type="predicted"/>
<feature type="domain" description="HTH araC/xylS-type" evidence="4">
    <location>
        <begin position="216"/>
        <end position="314"/>
    </location>
</feature>
<dbReference type="InterPro" id="IPR018060">
    <property type="entry name" value="HTH_AraC"/>
</dbReference>
<dbReference type="PRINTS" id="PR00032">
    <property type="entry name" value="HTHARAC"/>
</dbReference>
<evidence type="ECO:0000256" key="3">
    <source>
        <dbReference type="ARBA" id="ARBA00023163"/>
    </source>
</evidence>
<comment type="caution">
    <text evidence="5">The sequence shown here is derived from an EMBL/GenBank/DDBJ whole genome shotgun (WGS) entry which is preliminary data.</text>
</comment>
<dbReference type="Proteomes" id="UP001497527">
    <property type="component" value="Unassembled WGS sequence"/>
</dbReference>
<dbReference type="InterPro" id="IPR053142">
    <property type="entry name" value="PchR_regulatory_protein"/>
</dbReference>
<dbReference type="PROSITE" id="PS00041">
    <property type="entry name" value="HTH_ARAC_FAMILY_1"/>
    <property type="match status" value="1"/>
</dbReference>
<dbReference type="Pfam" id="PF12833">
    <property type="entry name" value="HTH_18"/>
    <property type="match status" value="1"/>
</dbReference>
<keyword evidence="1" id="KW-0805">Transcription regulation</keyword>
<dbReference type="PROSITE" id="PS01124">
    <property type="entry name" value="HTH_ARAC_FAMILY_2"/>
    <property type="match status" value="1"/>
</dbReference>
<keyword evidence="6" id="KW-1185">Reference proteome</keyword>
<organism evidence="5 6">
    <name type="scientific">Tenacibaculum polynesiense</name>
    <dbReference type="NCBI Taxonomy" id="3137857"/>
    <lineage>
        <taxon>Bacteria</taxon>
        <taxon>Pseudomonadati</taxon>
        <taxon>Bacteroidota</taxon>
        <taxon>Flavobacteriia</taxon>
        <taxon>Flavobacteriales</taxon>
        <taxon>Flavobacteriaceae</taxon>
        <taxon>Tenacibaculum</taxon>
    </lineage>
</organism>
<dbReference type="SMART" id="SM00342">
    <property type="entry name" value="HTH_ARAC"/>
    <property type="match status" value="1"/>
</dbReference>
<dbReference type="InterPro" id="IPR018062">
    <property type="entry name" value="HTH_AraC-typ_CS"/>
</dbReference>
<evidence type="ECO:0000259" key="4">
    <source>
        <dbReference type="PROSITE" id="PS01124"/>
    </source>
</evidence>
<dbReference type="EMBL" id="CAXJIO010000014">
    <property type="protein sequence ID" value="CAL2103918.1"/>
    <property type="molecule type" value="Genomic_DNA"/>
</dbReference>
<dbReference type="InterPro" id="IPR009057">
    <property type="entry name" value="Homeodomain-like_sf"/>
</dbReference>
<dbReference type="RefSeq" id="WP_348718122.1">
    <property type="nucleotide sequence ID" value="NZ_CAXJIO010000014.1"/>
</dbReference>
<keyword evidence="2" id="KW-0238">DNA-binding</keyword>
<evidence type="ECO:0000313" key="5">
    <source>
        <dbReference type="EMBL" id="CAL2103918.1"/>
    </source>
</evidence>
<dbReference type="InterPro" id="IPR020449">
    <property type="entry name" value="Tscrpt_reg_AraC-type_HTH"/>
</dbReference>
<dbReference type="Gene3D" id="1.10.10.60">
    <property type="entry name" value="Homeodomain-like"/>
    <property type="match status" value="1"/>
</dbReference>